<accession>A0AAN5I465</accession>
<gene>
    <name evidence="1" type="ORF">PMAYCL1PPCAC_20401</name>
</gene>
<evidence type="ECO:0000313" key="1">
    <source>
        <dbReference type="EMBL" id="GMR50206.1"/>
    </source>
</evidence>
<comment type="caution">
    <text evidence="1">The sequence shown here is derived from an EMBL/GenBank/DDBJ whole genome shotgun (WGS) entry which is preliminary data.</text>
</comment>
<name>A0AAN5I465_9BILA</name>
<proteinExistence type="predicted"/>
<dbReference type="AlphaFoldDB" id="A0AAN5I465"/>
<feature type="non-terminal residue" evidence="1">
    <location>
        <position position="1"/>
    </location>
</feature>
<feature type="non-terminal residue" evidence="1">
    <location>
        <position position="62"/>
    </location>
</feature>
<protein>
    <submittedName>
        <fullName evidence="1">Uncharacterized protein</fullName>
    </submittedName>
</protein>
<dbReference type="Proteomes" id="UP001328107">
    <property type="component" value="Unassembled WGS sequence"/>
</dbReference>
<evidence type="ECO:0000313" key="2">
    <source>
        <dbReference type="Proteomes" id="UP001328107"/>
    </source>
</evidence>
<reference evidence="2" key="1">
    <citation type="submission" date="2022-10" db="EMBL/GenBank/DDBJ databases">
        <title>Genome assembly of Pristionchus species.</title>
        <authorList>
            <person name="Yoshida K."/>
            <person name="Sommer R.J."/>
        </authorList>
    </citation>
    <scope>NUCLEOTIDE SEQUENCE [LARGE SCALE GENOMIC DNA]</scope>
    <source>
        <strain evidence="2">RS5460</strain>
    </source>
</reference>
<keyword evidence="2" id="KW-1185">Reference proteome</keyword>
<dbReference type="EMBL" id="BTRK01000004">
    <property type="protein sequence ID" value="GMR50206.1"/>
    <property type="molecule type" value="Genomic_DNA"/>
</dbReference>
<sequence>DEMKLEYSRPASYGSYMRSRFSTPLSPQFKMDGLDRVKLLTQLVSPAFDTLDRMIPKTSSSD</sequence>
<organism evidence="1 2">
    <name type="scientific">Pristionchus mayeri</name>
    <dbReference type="NCBI Taxonomy" id="1317129"/>
    <lineage>
        <taxon>Eukaryota</taxon>
        <taxon>Metazoa</taxon>
        <taxon>Ecdysozoa</taxon>
        <taxon>Nematoda</taxon>
        <taxon>Chromadorea</taxon>
        <taxon>Rhabditida</taxon>
        <taxon>Rhabditina</taxon>
        <taxon>Diplogasteromorpha</taxon>
        <taxon>Diplogasteroidea</taxon>
        <taxon>Neodiplogasteridae</taxon>
        <taxon>Pristionchus</taxon>
    </lineage>
</organism>